<dbReference type="Proteomes" id="UP000006919">
    <property type="component" value="Plasmid pRUMAL01"/>
</dbReference>
<proteinExistence type="predicted"/>
<reference evidence="2" key="1">
    <citation type="journal article" date="2011" name="J. Bacteriol.">
        <title>Complete genome of the cellulolytic ruminal bacterium Ruminococcus albus 7.</title>
        <authorList>
            <person name="Suen G."/>
            <person name="Stevenson D.M."/>
            <person name="Bruce D.C."/>
            <person name="Chertkov O."/>
            <person name="Copeland A."/>
            <person name="Cheng J.F."/>
            <person name="Detter C."/>
            <person name="Detter J.C."/>
            <person name="Goodwin L.A."/>
            <person name="Han C.S."/>
            <person name="Hauser L.J."/>
            <person name="Ivanova N.N."/>
            <person name="Kyrpides N.C."/>
            <person name="Land M.L."/>
            <person name="Lapidus A."/>
            <person name="Lucas S."/>
            <person name="Ovchinnikova G."/>
            <person name="Pitluck S."/>
            <person name="Tapia R."/>
            <person name="Woyke T."/>
            <person name="Boyum J."/>
            <person name="Mead D."/>
            <person name="Weimer P.J."/>
        </authorList>
    </citation>
    <scope>NUCLEOTIDE SEQUENCE [LARGE SCALE GENOMIC DNA]</scope>
    <source>
        <strain evidence="2">ATCC 27210 / DSM 20455 / JCM 14654 / NCDO 2250 / 7</strain>
        <plasmid evidence="2">pRUMAL01</plasmid>
    </source>
</reference>
<dbReference type="OrthoDB" id="10010004at2"/>
<protein>
    <submittedName>
        <fullName evidence="1">Uncharacterized protein</fullName>
    </submittedName>
</protein>
<geneLocation type="plasmid" evidence="1 2">
    <name>pRUMAL01</name>
</geneLocation>
<name>E6UJZ6_RUMA7</name>
<sequence>MGLDMYLYKVSTPEINEGEIINDIHEDPRCSGVKFINTDAENVLCDTIKKIAVKCIITERYYNMRKIITDYLMNFDVLEEKASEYAEKFYQGGSSYSCTKQSFSLYCDDNEEVKRILNSIGNSGETILETTPSMTTSIRYEKDYDRIVVSFTVNETNMHYEGKYLITKNNKKYAVIMKEVDYQRKGLNDTGWSLLPENCCYCDDKDLICEMTEDGGLSESFMENWIDNETVFWPWW</sequence>
<accession>E6UJZ6</accession>
<keyword evidence="1" id="KW-0614">Plasmid</keyword>
<dbReference type="RefSeq" id="WP_013483541.1">
    <property type="nucleotide sequence ID" value="NC_014824.1"/>
</dbReference>
<dbReference type="HOGENOM" id="CLU_1174742_0_0_9"/>
<evidence type="ECO:0000313" key="2">
    <source>
        <dbReference type="Proteomes" id="UP000006919"/>
    </source>
</evidence>
<dbReference type="KEGG" id="ral:Rumal_3550"/>
<evidence type="ECO:0000313" key="1">
    <source>
        <dbReference type="EMBL" id="ADU23992.1"/>
    </source>
</evidence>
<dbReference type="AlphaFoldDB" id="E6UJZ6"/>
<dbReference type="EMBL" id="CP002404">
    <property type="protein sequence ID" value="ADU23992.1"/>
    <property type="molecule type" value="Genomic_DNA"/>
</dbReference>
<gene>
    <name evidence="1" type="ordered locus">Rumal_3550</name>
</gene>
<organism evidence="1 2">
    <name type="scientific">Ruminococcus albus (strain ATCC 27210 / DSM 20455 / JCM 14654 / NCDO 2250 / 7)</name>
    <dbReference type="NCBI Taxonomy" id="697329"/>
    <lineage>
        <taxon>Bacteria</taxon>
        <taxon>Bacillati</taxon>
        <taxon>Bacillota</taxon>
        <taxon>Clostridia</taxon>
        <taxon>Eubacteriales</taxon>
        <taxon>Oscillospiraceae</taxon>
        <taxon>Ruminococcus</taxon>
    </lineage>
</organism>